<dbReference type="InterPro" id="IPR004046">
    <property type="entry name" value="GST_C"/>
</dbReference>
<dbReference type="Gene3D" id="3.40.30.10">
    <property type="entry name" value="Glutaredoxin"/>
    <property type="match status" value="1"/>
</dbReference>
<dbReference type="SUPFAM" id="SSF52833">
    <property type="entry name" value="Thioredoxin-like"/>
    <property type="match status" value="1"/>
</dbReference>
<evidence type="ECO:0000313" key="4">
    <source>
        <dbReference type="EMBL" id="WED44635.1"/>
    </source>
</evidence>
<dbReference type="PROSITE" id="PS50405">
    <property type="entry name" value="GST_CTER"/>
    <property type="match status" value="1"/>
</dbReference>
<dbReference type="EC" id="2.5.1.18" evidence="4"/>
<keyword evidence="4" id="KW-0808">Transferase</keyword>
<dbReference type="PROSITE" id="PS50404">
    <property type="entry name" value="GST_NTER"/>
    <property type="match status" value="1"/>
</dbReference>
<dbReference type="InterPro" id="IPR010987">
    <property type="entry name" value="Glutathione-S-Trfase_C-like"/>
</dbReference>
<evidence type="ECO:0000313" key="5">
    <source>
        <dbReference type="Proteomes" id="UP001222087"/>
    </source>
</evidence>
<dbReference type="SFLD" id="SFLDG00358">
    <property type="entry name" value="Main_(cytGST)"/>
    <property type="match status" value="1"/>
</dbReference>
<dbReference type="NCBIfam" id="NF007831">
    <property type="entry name" value="PRK10542.1"/>
    <property type="match status" value="1"/>
</dbReference>
<gene>
    <name evidence="4" type="primary">gstA</name>
    <name evidence="4" type="ORF">PXX05_03425</name>
</gene>
<dbReference type="EMBL" id="CP119078">
    <property type="protein sequence ID" value="WED44635.1"/>
    <property type="molecule type" value="Genomic_DNA"/>
</dbReference>
<reference evidence="4 5" key="1">
    <citation type="submission" date="2023-02" db="EMBL/GenBank/DDBJ databases">
        <title>Genome Sequence of L. cardiaca H63T.</title>
        <authorList>
            <person name="Lopez A.E."/>
            <person name="Cianciotto N.P."/>
        </authorList>
    </citation>
    <scope>NUCLEOTIDE SEQUENCE [LARGE SCALE GENOMIC DNA]</scope>
    <source>
        <strain evidence="4 5">H63</strain>
    </source>
</reference>
<dbReference type="CDD" id="cd03188">
    <property type="entry name" value="GST_C_Beta"/>
    <property type="match status" value="1"/>
</dbReference>
<dbReference type="GO" id="GO:0004364">
    <property type="term" value="F:glutathione transferase activity"/>
    <property type="evidence" value="ECO:0007669"/>
    <property type="project" value="UniProtKB-EC"/>
</dbReference>
<organism evidence="4 5">
    <name type="scientific">Legionella cardiaca</name>
    <dbReference type="NCBI Taxonomy" id="1071983"/>
    <lineage>
        <taxon>Bacteria</taxon>
        <taxon>Pseudomonadati</taxon>
        <taxon>Pseudomonadota</taxon>
        <taxon>Gammaproteobacteria</taxon>
        <taxon>Legionellales</taxon>
        <taxon>Legionellaceae</taxon>
        <taxon>Legionella</taxon>
    </lineage>
</organism>
<evidence type="ECO:0000256" key="1">
    <source>
        <dbReference type="RuleBase" id="RU003494"/>
    </source>
</evidence>
<dbReference type="InterPro" id="IPR040079">
    <property type="entry name" value="Glutathione_S-Trfase"/>
</dbReference>
<feature type="domain" description="GST C-terminal" evidence="3">
    <location>
        <begin position="87"/>
        <end position="203"/>
    </location>
</feature>
<accession>A0ABY8AYR7</accession>
<comment type="similarity">
    <text evidence="1">Belongs to the GST superfamily.</text>
</comment>
<dbReference type="SUPFAM" id="SSF47616">
    <property type="entry name" value="GST C-terminal domain-like"/>
    <property type="match status" value="1"/>
</dbReference>
<dbReference type="Pfam" id="PF00043">
    <property type="entry name" value="GST_C"/>
    <property type="match status" value="1"/>
</dbReference>
<dbReference type="InterPro" id="IPR036249">
    <property type="entry name" value="Thioredoxin-like_sf"/>
</dbReference>
<dbReference type="InterPro" id="IPR004045">
    <property type="entry name" value="Glutathione_S-Trfase_N"/>
</dbReference>
<dbReference type="CDD" id="cd03057">
    <property type="entry name" value="GST_N_Beta"/>
    <property type="match status" value="1"/>
</dbReference>
<dbReference type="Proteomes" id="UP001222087">
    <property type="component" value="Chromosome"/>
</dbReference>
<proteinExistence type="inferred from homology"/>
<keyword evidence="5" id="KW-1185">Reference proteome</keyword>
<dbReference type="PANTHER" id="PTHR44051">
    <property type="entry name" value="GLUTATHIONE S-TRANSFERASE-RELATED"/>
    <property type="match status" value="1"/>
</dbReference>
<dbReference type="SFLD" id="SFLDS00019">
    <property type="entry name" value="Glutathione_Transferase_(cytos"/>
    <property type="match status" value="1"/>
</dbReference>
<dbReference type="Gene3D" id="1.20.1050.10">
    <property type="match status" value="1"/>
</dbReference>
<dbReference type="PANTHER" id="PTHR44051:SF8">
    <property type="entry name" value="GLUTATHIONE S-TRANSFERASE GSTA"/>
    <property type="match status" value="1"/>
</dbReference>
<evidence type="ECO:0000259" key="2">
    <source>
        <dbReference type="PROSITE" id="PS50404"/>
    </source>
</evidence>
<dbReference type="InterPro" id="IPR036282">
    <property type="entry name" value="Glutathione-S-Trfase_C_sf"/>
</dbReference>
<dbReference type="Pfam" id="PF02798">
    <property type="entry name" value="GST_N"/>
    <property type="match status" value="1"/>
</dbReference>
<protein>
    <submittedName>
        <fullName evidence="4">Glutathione transferase GstA</fullName>
        <ecNumber evidence="4">2.5.1.18</ecNumber>
    </submittedName>
</protein>
<name>A0ABY8AYR7_9GAMM</name>
<sequence>MKLFFAKGACSLAVRIVINEINVDCNYEAVNLQTKKTESAQDFLKINPKGAVPALELDNGQILTENAVVQQYLADKFHARELLPPVGDLSRYRTLEWMNFITTELHKSFGNLFNSTISQELKDKIFIPLIKTKLGFIDKHLKHQYLMGEHFTLPDAYMFVILLWATKFKIDLKAWDHLPRYFATLQKRPAIIKSLKEEALEIA</sequence>
<feature type="domain" description="GST N-terminal" evidence="2">
    <location>
        <begin position="1"/>
        <end position="81"/>
    </location>
</feature>
<evidence type="ECO:0000259" key="3">
    <source>
        <dbReference type="PROSITE" id="PS50405"/>
    </source>
</evidence>
<dbReference type="SFLD" id="SFLDG01150">
    <property type="entry name" value="Main.1:_Beta-like"/>
    <property type="match status" value="1"/>
</dbReference>